<keyword evidence="10" id="KW-1185">Reference proteome</keyword>
<dbReference type="GO" id="GO:0005484">
    <property type="term" value="F:SNAP receptor activity"/>
    <property type="evidence" value="ECO:0007669"/>
    <property type="project" value="TreeGrafter"/>
</dbReference>
<dbReference type="PANTHER" id="PTHR19957:SF423">
    <property type="entry name" value="SYNTAXIN-8-RELATED"/>
    <property type="match status" value="1"/>
</dbReference>
<feature type="transmembrane region" description="Helical" evidence="7">
    <location>
        <begin position="264"/>
        <end position="281"/>
    </location>
</feature>
<keyword evidence="2" id="KW-0813">Transport</keyword>
<feature type="region of interest" description="Disordered" evidence="6">
    <location>
        <begin position="122"/>
        <end position="153"/>
    </location>
</feature>
<dbReference type="Gene3D" id="1.20.5.110">
    <property type="match status" value="1"/>
</dbReference>
<dbReference type="PROSITE" id="PS50192">
    <property type="entry name" value="T_SNARE"/>
    <property type="match status" value="1"/>
</dbReference>
<dbReference type="GO" id="GO:0006906">
    <property type="term" value="P:vesicle fusion"/>
    <property type="evidence" value="ECO:0007669"/>
    <property type="project" value="TreeGrafter"/>
</dbReference>
<keyword evidence="7" id="KW-0812">Transmembrane</keyword>
<dbReference type="CDD" id="cd15859">
    <property type="entry name" value="SNARE_SYN8"/>
    <property type="match status" value="1"/>
</dbReference>
<dbReference type="GO" id="GO:0048278">
    <property type="term" value="P:vesicle docking"/>
    <property type="evidence" value="ECO:0007669"/>
    <property type="project" value="TreeGrafter"/>
</dbReference>
<dbReference type="GO" id="GO:0005768">
    <property type="term" value="C:endosome"/>
    <property type="evidence" value="ECO:0007669"/>
    <property type="project" value="UniProtKB-ARBA"/>
</dbReference>
<organism evidence="9 10">
    <name type="scientific">Ophiostoma piceae (strain UAMH 11346)</name>
    <name type="common">Sap stain fungus</name>
    <dbReference type="NCBI Taxonomy" id="1262450"/>
    <lineage>
        <taxon>Eukaryota</taxon>
        <taxon>Fungi</taxon>
        <taxon>Dikarya</taxon>
        <taxon>Ascomycota</taxon>
        <taxon>Pezizomycotina</taxon>
        <taxon>Sordariomycetes</taxon>
        <taxon>Sordariomycetidae</taxon>
        <taxon>Ophiostomatales</taxon>
        <taxon>Ophiostomataceae</taxon>
        <taxon>Ophiostoma</taxon>
    </lineage>
</organism>
<evidence type="ECO:0000256" key="1">
    <source>
        <dbReference type="ARBA" id="ARBA00004308"/>
    </source>
</evidence>
<dbReference type="VEuPathDB" id="FungiDB:F503_07073"/>
<dbReference type="Proteomes" id="UP000016923">
    <property type="component" value="Unassembled WGS sequence"/>
</dbReference>
<dbReference type="GO" id="GO:0031201">
    <property type="term" value="C:SNARE complex"/>
    <property type="evidence" value="ECO:0007669"/>
    <property type="project" value="TreeGrafter"/>
</dbReference>
<evidence type="ECO:0000313" key="9">
    <source>
        <dbReference type="EMBL" id="EPE09297.1"/>
    </source>
</evidence>
<dbReference type="eggNOG" id="ENOG502S813">
    <property type="taxonomic scope" value="Eukaryota"/>
</dbReference>
<dbReference type="AlphaFoldDB" id="S3C8Y0"/>
<dbReference type="FunFam" id="1.20.5.110:FF:000060">
    <property type="entry name" value="SNARE complex subunit (Syn8)"/>
    <property type="match status" value="1"/>
</dbReference>
<dbReference type="GO" id="GO:0006886">
    <property type="term" value="P:intracellular protein transport"/>
    <property type="evidence" value="ECO:0007669"/>
    <property type="project" value="TreeGrafter"/>
</dbReference>
<evidence type="ECO:0000256" key="4">
    <source>
        <dbReference type="ARBA" id="ARBA00023054"/>
    </source>
</evidence>
<evidence type="ECO:0000256" key="2">
    <source>
        <dbReference type="ARBA" id="ARBA00022448"/>
    </source>
</evidence>
<feature type="compositionally biased region" description="Basic and acidic residues" evidence="6">
    <location>
        <begin position="61"/>
        <end position="75"/>
    </location>
</feature>
<dbReference type="OrthoDB" id="244190at2759"/>
<keyword evidence="3" id="KW-0653">Protein transport</keyword>
<dbReference type="SUPFAM" id="SSF58038">
    <property type="entry name" value="SNARE fusion complex"/>
    <property type="match status" value="1"/>
</dbReference>
<evidence type="ECO:0000259" key="8">
    <source>
        <dbReference type="PROSITE" id="PS50192"/>
    </source>
</evidence>
<name>S3C8Y0_OPHP1</name>
<sequence>MSNPNALYLLADHIKLSLLERQRSKALNLLQDDRGSSSSSSSKNNSTDENEHETANGADAQDGHIARSLEQFRDGIDGLEREQARLESEGEEGKALDIGDALPGLQKKFAELTAQFQGVAPVATPSSSIGKPSKAVRFQDKPLPPPGRDGDVDLEAQRSSLFSRPYTDDPEDEGRNQDYADQDNVQLHQMHARIIDEQDAQLDALGASISRQRELSMQIGDELDSHVAMLEESERVVDRHQTRLDRARQKVGKISRSAGDCKQMMAIVALIIILVMLIAILK</sequence>
<evidence type="ECO:0000256" key="7">
    <source>
        <dbReference type="SAM" id="Phobius"/>
    </source>
</evidence>
<reference evidence="9 10" key="1">
    <citation type="journal article" date="2013" name="BMC Genomics">
        <title>The genome and transcriptome of the pine saprophyte Ophiostoma piceae, and a comparison with the bark beetle-associated pine pathogen Grosmannia clavigera.</title>
        <authorList>
            <person name="Haridas S."/>
            <person name="Wang Y."/>
            <person name="Lim L."/>
            <person name="Massoumi Alamouti S."/>
            <person name="Jackman S."/>
            <person name="Docking R."/>
            <person name="Robertson G."/>
            <person name="Birol I."/>
            <person name="Bohlmann J."/>
            <person name="Breuil C."/>
        </authorList>
    </citation>
    <scope>NUCLEOTIDE SEQUENCE [LARGE SCALE GENOMIC DNA]</scope>
    <source>
        <strain evidence="9 10">UAMH 11346</strain>
    </source>
</reference>
<proteinExistence type="predicted"/>
<dbReference type="InterPro" id="IPR045242">
    <property type="entry name" value="Syntaxin"/>
</dbReference>
<accession>S3C8Y0</accession>
<dbReference type="GO" id="GO:0006896">
    <property type="term" value="P:Golgi to vacuole transport"/>
    <property type="evidence" value="ECO:0007669"/>
    <property type="project" value="UniProtKB-ARBA"/>
</dbReference>
<dbReference type="PANTHER" id="PTHR19957">
    <property type="entry name" value="SYNTAXIN"/>
    <property type="match status" value="1"/>
</dbReference>
<protein>
    <submittedName>
        <fullName evidence="9">Snare complex subunit</fullName>
    </submittedName>
</protein>
<feature type="region of interest" description="Disordered" evidence="6">
    <location>
        <begin position="29"/>
        <end position="75"/>
    </location>
</feature>
<dbReference type="InterPro" id="IPR000727">
    <property type="entry name" value="T_SNARE_dom"/>
</dbReference>
<dbReference type="GO" id="GO:0000149">
    <property type="term" value="F:SNARE binding"/>
    <property type="evidence" value="ECO:0007669"/>
    <property type="project" value="TreeGrafter"/>
</dbReference>
<dbReference type="STRING" id="1262450.S3C8Y0"/>
<evidence type="ECO:0000256" key="5">
    <source>
        <dbReference type="ARBA" id="ARBA00023136"/>
    </source>
</evidence>
<evidence type="ECO:0000256" key="3">
    <source>
        <dbReference type="ARBA" id="ARBA00022927"/>
    </source>
</evidence>
<gene>
    <name evidence="9" type="ORF">F503_07073</name>
</gene>
<evidence type="ECO:0000256" key="6">
    <source>
        <dbReference type="SAM" id="MobiDB-lite"/>
    </source>
</evidence>
<feature type="domain" description="T-SNARE coiled-coil homology" evidence="8">
    <location>
        <begin position="192"/>
        <end position="254"/>
    </location>
</feature>
<keyword evidence="4" id="KW-0175">Coiled coil</keyword>
<dbReference type="HOGENOM" id="CLU_053570_0_0_1"/>
<keyword evidence="5 7" id="KW-0472">Membrane</keyword>
<comment type="subcellular location">
    <subcellularLocation>
        <location evidence="1">Endomembrane system</location>
    </subcellularLocation>
</comment>
<dbReference type="OMA" id="QIHAYHS"/>
<dbReference type="EMBL" id="KE148147">
    <property type="protein sequence ID" value="EPE09297.1"/>
    <property type="molecule type" value="Genomic_DNA"/>
</dbReference>
<keyword evidence="7" id="KW-1133">Transmembrane helix</keyword>
<dbReference type="SMART" id="SM00397">
    <property type="entry name" value="t_SNARE"/>
    <property type="match status" value="1"/>
</dbReference>
<evidence type="ECO:0000313" key="10">
    <source>
        <dbReference type="Proteomes" id="UP000016923"/>
    </source>
</evidence>